<gene>
    <name evidence="1" type="ORF">GB927_008835</name>
</gene>
<evidence type="ECO:0000313" key="2">
    <source>
        <dbReference type="Proteomes" id="UP000996601"/>
    </source>
</evidence>
<name>A0ABT1R4M5_9HYPH</name>
<organism evidence="1 2">
    <name type="scientific">Shinella lacus</name>
    <dbReference type="NCBI Taxonomy" id="2654216"/>
    <lineage>
        <taxon>Bacteria</taxon>
        <taxon>Pseudomonadati</taxon>
        <taxon>Pseudomonadota</taxon>
        <taxon>Alphaproteobacteria</taxon>
        <taxon>Hyphomicrobiales</taxon>
        <taxon>Rhizobiaceae</taxon>
        <taxon>Shinella</taxon>
    </lineage>
</organism>
<accession>A0ABT1R4M5</accession>
<comment type="caution">
    <text evidence="1">The sequence shown here is derived from an EMBL/GenBank/DDBJ whole genome shotgun (WGS) entry which is preliminary data.</text>
</comment>
<dbReference type="EMBL" id="WHSB02000003">
    <property type="protein sequence ID" value="MCQ4630137.1"/>
    <property type="molecule type" value="Genomic_DNA"/>
</dbReference>
<sequence length="278" mass="30638">METVSVPAMSCISHHDAKRRETYPVPETFGSRENSDLFEEQTGSTCTWPSAMIFEGKMYVTQSYIDVDEAAENPDLVNGSVTIGITLIDNKTLIRPMVTDFGPRSGNSLVLFAKDMDTIIRGLSAYTGSSSIALTGPVAALPMVFGDPRKRQNVTAQYIKGQVQNVGNNVKGLRVKAMGTFERWQNKRGGTPNAKLMEMQRFGNRIGFDGHLWHDGPKNYGGTKDTVRDYNLAVSHALVYLFPASYRMSFNRNVVCAIDGKGETSLAAIARLLRTVKL</sequence>
<protein>
    <submittedName>
        <fullName evidence="1">Uncharacterized protein</fullName>
    </submittedName>
</protein>
<reference evidence="1" key="1">
    <citation type="submission" date="2021-07" db="EMBL/GenBank/DDBJ databases">
        <title>Shinella sp. nov., a novel member of the genus Shinella from water.</title>
        <authorList>
            <person name="Deng Y."/>
        </authorList>
    </citation>
    <scope>NUCLEOTIDE SEQUENCE</scope>
    <source>
        <strain evidence="1">CPCC 100929</strain>
    </source>
</reference>
<proteinExistence type="predicted"/>
<evidence type="ECO:0000313" key="1">
    <source>
        <dbReference type="EMBL" id="MCQ4630137.1"/>
    </source>
</evidence>
<dbReference type="Proteomes" id="UP000996601">
    <property type="component" value="Unassembled WGS sequence"/>
</dbReference>
<keyword evidence="2" id="KW-1185">Reference proteome</keyword>